<protein>
    <submittedName>
        <fullName evidence="1">Uncharacterized protein</fullName>
    </submittedName>
</protein>
<organism evidence="1 2">
    <name type="scientific">Eumeta variegata</name>
    <name type="common">Bagworm moth</name>
    <name type="synonym">Eumeta japonica</name>
    <dbReference type="NCBI Taxonomy" id="151549"/>
    <lineage>
        <taxon>Eukaryota</taxon>
        <taxon>Metazoa</taxon>
        <taxon>Ecdysozoa</taxon>
        <taxon>Arthropoda</taxon>
        <taxon>Hexapoda</taxon>
        <taxon>Insecta</taxon>
        <taxon>Pterygota</taxon>
        <taxon>Neoptera</taxon>
        <taxon>Endopterygota</taxon>
        <taxon>Lepidoptera</taxon>
        <taxon>Glossata</taxon>
        <taxon>Ditrysia</taxon>
        <taxon>Tineoidea</taxon>
        <taxon>Psychidae</taxon>
        <taxon>Oiketicinae</taxon>
        <taxon>Eumeta</taxon>
    </lineage>
</organism>
<evidence type="ECO:0000313" key="1">
    <source>
        <dbReference type="EMBL" id="GBP05730.1"/>
    </source>
</evidence>
<proteinExistence type="predicted"/>
<evidence type="ECO:0000313" key="2">
    <source>
        <dbReference type="Proteomes" id="UP000299102"/>
    </source>
</evidence>
<reference evidence="1 2" key="1">
    <citation type="journal article" date="2019" name="Commun. Biol.">
        <title>The bagworm genome reveals a unique fibroin gene that provides high tensile strength.</title>
        <authorList>
            <person name="Kono N."/>
            <person name="Nakamura H."/>
            <person name="Ohtoshi R."/>
            <person name="Tomita M."/>
            <person name="Numata K."/>
            <person name="Arakawa K."/>
        </authorList>
    </citation>
    <scope>NUCLEOTIDE SEQUENCE [LARGE SCALE GENOMIC DNA]</scope>
</reference>
<comment type="caution">
    <text evidence="1">The sequence shown here is derived from an EMBL/GenBank/DDBJ whole genome shotgun (WGS) entry which is preliminary data.</text>
</comment>
<accession>A0A4C1SWT7</accession>
<keyword evidence="2" id="KW-1185">Reference proteome</keyword>
<gene>
    <name evidence="1" type="ORF">EVAR_5065_1</name>
</gene>
<dbReference type="AlphaFoldDB" id="A0A4C1SWT7"/>
<dbReference type="EMBL" id="BGZK01000019">
    <property type="protein sequence ID" value="GBP05730.1"/>
    <property type="molecule type" value="Genomic_DNA"/>
</dbReference>
<dbReference type="Proteomes" id="UP000299102">
    <property type="component" value="Unassembled WGS sequence"/>
</dbReference>
<name>A0A4C1SWT7_EUMVA</name>
<sequence length="173" mass="19610">MVHSKHISEQAPALEVAKEVGEMAQANFSAWNTVQNKYVKAPECSEQGIQDEISKVYFRDGSIVTKSGVNDGVARKSRDTFKYYGFLRAGVKDWNRVKHERALSLQAKSVFTYRPIVANRGIRLSISLSTDSESLPIASWFRYHRLRGRREGSSYLYCRFALKVSAESGLVRL</sequence>